<feature type="compositionally biased region" description="Basic and acidic residues" evidence="1">
    <location>
        <begin position="105"/>
        <end position="117"/>
    </location>
</feature>
<dbReference type="GeneID" id="106577884"/>
<proteinExistence type="predicted"/>
<dbReference type="RefSeq" id="XP_014011787.1">
    <property type="nucleotide sequence ID" value="XM_014156312.1"/>
</dbReference>
<name>A0A1S3N8H8_SALSA</name>
<reference evidence="4 5" key="1">
    <citation type="submission" date="2025-04" db="UniProtKB">
        <authorList>
            <consortium name="RefSeq"/>
        </authorList>
    </citation>
    <scope>IDENTIFICATION</scope>
    <source>
        <tissue evidence="4 5">Muscle</tissue>
    </source>
</reference>
<dbReference type="PANTHER" id="PTHR13103:SF4">
    <property type="entry name" value="SCHWANNOMIN-INTERACTING PROTEIN 1-LIKE ISOFORM X1"/>
    <property type="match status" value="1"/>
</dbReference>
<feature type="compositionally biased region" description="Basic and acidic residues" evidence="1">
    <location>
        <begin position="79"/>
        <end position="89"/>
    </location>
</feature>
<protein>
    <submittedName>
        <fullName evidence="4 5">Schwannomin-interacting protein 1-like</fullName>
    </submittedName>
</protein>
<dbReference type="RefSeq" id="XP_014011789.1">
    <property type="nucleotide sequence ID" value="XM_014156314.1"/>
</dbReference>
<gene>
    <name evidence="4 5 6" type="primary">LOC106577884</name>
</gene>
<feature type="region of interest" description="Disordered" evidence="1">
    <location>
        <begin position="174"/>
        <end position="198"/>
    </location>
</feature>
<dbReference type="KEGG" id="sasa:106577884"/>
<dbReference type="PANTHER" id="PTHR13103">
    <property type="entry name" value="SCHWANNOMIN INTERACTING PROTEIN 1"/>
    <property type="match status" value="1"/>
</dbReference>
<dbReference type="GO" id="GO:0035332">
    <property type="term" value="P:positive regulation of hippo signaling"/>
    <property type="evidence" value="ECO:0007669"/>
    <property type="project" value="TreeGrafter"/>
</dbReference>
<keyword evidence="3" id="KW-1185">Reference proteome</keyword>
<accession>A0A1S3N8H8</accession>
<feature type="compositionally biased region" description="Acidic residues" evidence="1">
    <location>
        <begin position="15"/>
        <end position="44"/>
    </location>
</feature>
<evidence type="ECO:0000313" key="4">
    <source>
        <dbReference type="RefSeq" id="XP_014011787.1"/>
    </source>
</evidence>
<dbReference type="InterPro" id="IPR015649">
    <property type="entry name" value="SCHIP_1_C"/>
</dbReference>
<dbReference type="Pfam" id="PF10148">
    <property type="entry name" value="SCHIP-1_C"/>
    <property type="match status" value="2"/>
</dbReference>
<organism evidence="3 5">
    <name type="scientific">Salmo salar</name>
    <name type="common">Atlantic salmon</name>
    <dbReference type="NCBI Taxonomy" id="8030"/>
    <lineage>
        <taxon>Eukaryota</taxon>
        <taxon>Metazoa</taxon>
        <taxon>Chordata</taxon>
        <taxon>Craniata</taxon>
        <taxon>Vertebrata</taxon>
        <taxon>Euteleostomi</taxon>
        <taxon>Actinopterygii</taxon>
        <taxon>Neopterygii</taxon>
        <taxon>Teleostei</taxon>
        <taxon>Protacanthopterygii</taxon>
        <taxon>Salmoniformes</taxon>
        <taxon>Salmonidae</taxon>
        <taxon>Salmoninae</taxon>
        <taxon>Salmo</taxon>
    </lineage>
</organism>
<dbReference type="OrthoDB" id="5957108at2759"/>
<feature type="domain" description="Schwannomin interacting protein 1 C-terminal" evidence="2">
    <location>
        <begin position="124"/>
        <end position="196"/>
    </location>
</feature>
<dbReference type="Proteomes" id="UP001652741">
    <property type="component" value="Chromosome ssa18"/>
</dbReference>
<dbReference type="AlphaFoldDB" id="A0A1S3N8H8"/>
<dbReference type="GO" id="GO:0030054">
    <property type="term" value="C:cell junction"/>
    <property type="evidence" value="ECO:0007669"/>
    <property type="project" value="TreeGrafter"/>
</dbReference>
<dbReference type="RefSeq" id="XP_014011788.1">
    <property type="nucleotide sequence ID" value="XM_014156313.1"/>
</dbReference>
<evidence type="ECO:0000313" key="6">
    <source>
        <dbReference type="RefSeq" id="XP_014011789.1"/>
    </source>
</evidence>
<evidence type="ECO:0000259" key="2">
    <source>
        <dbReference type="Pfam" id="PF10148"/>
    </source>
</evidence>
<feature type="compositionally biased region" description="Basic and acidic residues" evidence="1">
    <location>
        <begin position="1"/>
        <end position="14"/>
    </location>
</feature>
<evidence type="ECO:0000313" key="3">
    <source>
        <dbReference type="Proteomes" id="UP001652741"/>
    </source>
</evidence>
<feature type="region of interest" description="Disordered" evidence="1">
    <location>
        <begin position="1"/>
        <end position="62"/>
    </location>
</feature>
<feature type="domain" description="Schwannomin interacting protein 1 C-terminal" evidence="2">
    <location>
        <begin position="224"/>
        <end position="289"/>
    </location>
</feature>
<dbReference type="InterPro" id="IPR039045">
    <property type="entry name" value="SCHIP_1"/>
</dbReference>
<evidence type="ECO:0000313" key="5">
    <source>
        <dbReference type="RefSeq" id="XP_014011788.1"/>
    </source>
</evidence>
<evidence type="ECO:0000256" key="1">
    <source>
        <dbReference type="SAM" id="MobiDB-lite"/>
    </source>
</evidence>
<sequence>MEGVKERERERGEEKESDETEEEEKESDEAEEEDDEEEEDEDAEGAALVWQEGSYGEDDMGLPIMHWEALSLRIAELEKQEEEKREKTKSSSVLERGKMLSMSRPGERDGGKSKESWEDGGEAEDCNSRVTALTARLSNQMNLQLCFINDSGSEEEEEDSAVTICTKNPKMAVKNGSNGSNVQVSQQPQSPAAAKSKSSGFKAALSALKNKLRTEQKQESLACGDPLLKNRKRDRSDLQAFSLKDLNTHINTLNKAIQDLSTELVVHLQARDQLRTKQDAMLLEVQDMTSL</sequence>
<dbReference type="GO" id="GO:0005886">
    <property type="term" value="C:plasma membrane"/>
    <property type="evidence" value="ECO:0007669"/>
    <property type="project" value="TreeGrafter"/>
</dbReference>
<feature type="region of interest" description="Disordered" evidence="1">
    <location>
        <begin position="79"/>
        <end position="125"/>
    </location>
</feature>